<evidence type="ECO:0000313" key="3">
    <source>
        <dbReference type="Proteomes" id="UP001620262"/>
    </source>
</evidence>
<name>A0ABW8L5U2_9GAMM</name>
<reference evidence="2 3" key="1">
    <citation type="submission" date="2024-11" db="EMBL/GenBank/DDBJ databases">
        <title>The Natural Products Discovery Center: Release of the First 8490 Sequenced Strains for Exploring Actinobacteria Biosynthetic Diversity.</title>
        <authorList>
            <person name="Kalkreuter E."/>
            <person name="Kautsar S.A."/>
            <person name="Yang D."/>
            <person name="Bader C.D."/>
            <person name="Teijaro C.N."/>
            <person name="Fluegel L."/>
            <person name="Davis C.M."/>
            <person name="Simpson J.R."/>
            <person name="Lauterbach L."/>
            <person name="Steele A.D."/>
            <person name="Gui C."/>
            <person name="Meng S."/>
            <person name="Li G."/>
            <person name="Viehrig K."/>
            <person name="Ye F."/>
            <person name="Su P."/>
            <person name="Kiefer A.F."/>
            <person name="Nichols A."/>
            <person name="Cepeda A.J."/>
            <person name="Yan W."/>
            <person name="Fan B."/>
            <person name="Jiang Y."/>
            <person name="Adhikari A."/>
            <person name="Zheng C.-J."/>
            <person name="Schuster L."/>
            <person name="Cowan T.M."/>
            <person name="Smanski M.J."/>
            <person name="Chevrette M.G."/>
            <person name="De Carvalho L.P.S."/>
            <person name="Shen B."/>
        </authorList>
    </citation>
    <scope>NUCLEOTIDE SEQUENCE [LARGE SCALE GENOMIC DNA]</scope>
    <source>
        <strain evidence="2 3">NPDC078403</strain>
    </source>
</reference>
<dbReference type="RefSeq" id="WP_182719432.1">
    <property type="nucleotide sequence ID" value="NZ_JBJDOT010000050.1"/>
</dbReference>
<feature type="signal peptide" evidence="1">
    <location>
        <begin position="1"/>
        <end position="18"/>
    </location>
</feature>
<keyword evidence="3" id="KW-1185">Reference proteome</keyword>
<evidence type="ECO:0000313" key="2">
    <source>
        <dbReference type="EMBL" id="MFK3866515.1"/>
    </source>
</evidence>
<keyword evidence="1" id="KW-0732">Signal</keyword>
<accession>A0ABW8L5U2</accession>
<dbReference type="EMBL" id="JBJDOT010000050">
    <property type="protein sequence ID" value="MFK3866515.1"/>
    <property type="molecule type" value="Genomic_DNA"/>
</dbReference>
<sequence>MKFIIMVMVYFISFSGLANDSIAEMICNAYKKEDDKNKCFTELKEDPKYISFKFGVSACPEKKYWEEFIDEQYSNNKPEIRGLDTYCLSLREGNIVFGFLDKAYYKGHELVQVKSSGGTLLWLESSAIKDIVFSQTEKPEPWLTVLRNQHGRIINNTTK</sequence>
<gene>
    <name evidence="2" type="ORF">ACI2JU_21970</name>
</gene>
<comment type="caution">
    <text evidence="2">The sequence shown here is derived from an EMBL/GenBank/DDBJ whole genome shotgun (WGS) entry which is preliminary data.</text>
</comment>
<organism evidence="2 3">
    <name type="scientific">Pseudoalteromonas rhizosphaerae</name>
    <dbReference type="NCBI Taxonomy" id="2518973"/>
    <lineage>
        <taxon>Bacteria</taxon>
        <taxon>Pseudomonadati</taxon>
        <taxon>Pseudomonadota</taxon>
        <taxon>Gammaproteobacteria</taxon>
        <taxon>Alteromonadales</taxon>
        <taxon>Pseudoalteromonadaceae</taxon>
        <taxon>Pseudoalteromonas</taxon>
    </lineage>
</organism>
<proteinExistence type="predicted"/>
<feature type="chain" id="PRO_5045145162" evidence="1">
    <location>
        <begin position="19"/>
        <end position="159"/>
    </location>
</feature>
<protein>
    <submittedName>
        <fullName evidence="2">Uncharacterized protein</fullName>
    </submittedName>
</protein>
<dbReference type="Proteomes" id="UP001620262">
    <property type="component" value="Unassembled WGS sequence"/>
</dbReference>
<evidence type="ECO:0000256" key="1">
    <source>
        <dbReference type="SAM" id="SignalP"/>
    </source>
</evidence>